<keyword evidence="4" id="KW-0378">Hydrolase</keyword>
<evidence type="ECO:0000256" key="2">
    <source>
        <dbReference type="ARBA" id="ARBA00022642"/>
    </source>
</evidence>
<dbReference type="PANTHER" id="PTHR11080:SF2">
    <property type="entry name" value="LD05707P"/>
    <property type="match status" value="1"/>
</dbReference>
<evidence type="ECO:0000313" key="9">
    <source>
        <dbReference type="EMBL" id="NHO66174.1"/>
    </source>
</evidence>
<dbReference type="Gene3D" id="3.40.50.850">
    <property type="entry name" value="Isochorismatase-like"/>
    <property type="match status" value="1"/>
</dbReference>
<dbReference type="GO" id="GO:0008936">
    <property type="term" value="F:nicotinamidase activity"/>
    <property type="evidence" value="ECO:0007669"/>
    <property type="project" value="UniProtKB-EC"/>
</dbReference>
<comment type="caution">
    <text evidence="9">The sequence shown here is derived from an EMBL/GenBank/DDBJ whole genome shotgun (WGS) entry which is preliminary data.</text>
</comment>
<evidence type="ECO:0000256" key="4">
    <source>
        <dbReference type="ARBA" id="ARBA00022801"/>
    </source>
</evidence>
<dbReference type="CDD" id="cd01011">
    <property type="entry name" value="nicotinamidase"/>
    <property type="match status" value="1"/>
</dbReference>
<accession>A0A9E5MK88</accession>
<evidence type="ECO:0000256" key="5">
    <source>
        <dbReference type="ARBA" id="ARBA00037900"/>
    </source>
</evidence>
<name>A0A9E5MK88_9GAMM</name>
<keyword evidence="3" id="KW-0479">Metal-binding</keyword>
<evidence type="ECO:0000256" key="7">
    <source>
        <dbReference type="ARBA" id="ARBA00043224"/>
    </source>
</evidence>
<gene>
    <name evidence="9" type="ORF">G8770_11510</name>
</gene>
<comment type="similarity">
    <text evidence="1">Belongs to the isochorismatase family.</text>
</comment>
<dbReference type="GO" id="GO:0046872">
    <property type="term" value="F:metal ion binding"/>
    <property type="evidence" value="ECO:0007669"/>
    <property type="project" value="UniProtKB-KW"/>
</dbReference>
<feature type="domain" description="Isochorismatase-like" evidence="8">
    <location>
        <begin position="13"/>
        <end position="204"/>
    </location>
</feature>
<evidence type="ECO:0000256" key="1">
    <source>
        <dbReference type="ARBA" id="ARBA00006336"/>
    </source>
</evidence>
<dbReference type="GO" id="GO:0019363">
    <property type="term" value="P:pyridine nucleotide biosynthetic process"/>
    <property type="evidence" value="ECO:0007669"/>
    <property type="project" value="UniProtKB-KW"/>
</dbReference>
<keyword evidence="2" id="KW-0662">Pyridine nucleotide biosynthesis</keyword>
<sequence>MLITFETTASFDVDPQKGFTPLCPEELPVEGGHDIVAALNQQATFARLRVFSKDAHPANPIWAATHEAPPFSPVKGEDVDVRWNLHCVPGTRGFQLLDGLPPIKSYDFAVYKGIEPDMHPYGACFHDLKDTLSTGVIEFLKQQGIDTVICGGLATDHCVRLTVLQLLRADFQVVLNLEACRGISSTATQQALAEMKAAGARIIHRTNELCNSI</sequence>
<keyword evidence="10" id="KW-1185">Reference proteome</keyword>
<dbReference type="InterPro" id="IPR000868">
    <property type="entry name" value="Isochorismatase-like_dom"/>
</dbReference>
<proteinExistence type="inferred from homology"/>
<dbReference type="EMBL" id="JAAONZ010000007">
    <property type="protein sequence ID" value="NHO66174.1"/>
    <property type="molecule type" value="Genomic_DNA"/>
</dbReference>
<dbReference type="PANTHER" id="PTHR11080">
    <property type="entry name" value="PYRAZINAMIDASE/NICOTINAMIDASE"/>
    <property type="match status" value="1"/>
</dbReference>
<reference evidence="9" key="1">
    <citation type="submission" date="2020-03" db="EMBL/GenBank/DDBJ databases">
        <authorList>
            <person name="Guo F."/>
        </authorList>
    </citation>
    <scope>NUCLEOTIDE SEQUENCE</scope>
    <source>
        <strain evidence="9">JCM 30134</strain>
    </source>
</reference>
<dbReference type="InterPro" id="IPR052347">
    <property type="entry name" value="Isochorismatase_Nicotinamidase"/>
</dbReference>
<evidence type="ECO:0000256" key="3">
    <source>
        <dbReference type="ARBA" id="ARBA00022723"/>
    </source>
</evidence>
<organism evidence="9 10">
    <name type="scientific">Pseudomaricurvus hydrocarbonicus</name>
    <dbReference type="NCBI Taxonomy" id="1470433"/>
    <lineage>
        <taxon>Bacteria</taxon>
        <taxon>Pseudomonadati</taxon>
        <taxon>Pseudomonadota</taxon>
        <taxon>Gammaproteobacteria</taxon>
        <taxon>Cellvibrionales</taxon>
        <taxon>Cellvibrionaceae</taxon>
        <taxon>Pseudomaricurvus</taxon>
    </lineage>
</organism>
<dbReference type="RefSeq" id="WP_167186498.1">
    <property type="nucleotide sequence ID" value="NZ_JAAONZ010000007.1"/>
</dbReference>
<dbReference type="Proteomes" id="UP000787472">
    <property type="component" value="Unassembled WGS sequence"/>
</dbReference>
<evidence type="ECO:0000259" key="8">
    <source>
        <dbReference type="Pfam" id="PF00857"/>
    </source>
</evidence>
<dbReference type="InterPro" id="IPR036380">
    <property type="entry name" value="Isochorismatase-like_sf"/>
</dbReference>
<comment type="pathway">
    <text evidence="5">Cofactor biosynthesis; nicotinate biosynthesis; nicotinate from nicotinamide: step 1/1.</text>
</comment>
<protein>
    <recommendedName>
        <fullName evidence="6">nicotinamidase</fullName>
        <ecNumber evidence="6">3.5.1.19</ecNumber>
    </recommendedName>
    <alternativeName>
        <fullName evidence="7">Nicotinamide deamidase</fullName>
    </alternativeName>
</protein>
<evidence type="ECO:0000313" key="10">
    <source>
        <dbReference type="Proteomes" id="UP000787472"/>
    </source>
</evidence>
<dbReference type="Pfam" id="PF00857">
    <property type="entry name" value="Isochorismatase"/>
    <property type="match status" value="1"/>
</dbReference>
<evidence type="ECO:0000256" key="6">
    <source>
        <dbReference type="ARBA" id="ARBA00039017"/>
    </source>
</evidence>
<dbReference type="EC" id="3.5.1.19" evidence="6"/>
<dbReference type="AlphaFoldDB" id="A0A9E5MK88"/>
<dbReference type="SUPFAM" id="SSF52499">
    <property type="entry name" value="Isochorismatase-like hydrolases"/>
    <property type="match status" value="1"/>
</dbReference>